<gene>
    <name evidence="1" type="ORF">F2Q70_00018000</name>
</gene>
<evidence type="ECO:0000313" key="1">
    <source>
        <dbReference type="EMBL" id="KAF2564282.1"/>
    </source>
</evidence>
<comment type="caution">
    <text evidence="1">The sequence shown here is derived from an EMBL/GenBank/DDBJ whole genome shotgun (WGS) entry which is preliminary data.</text>
</comment>
<reference evidence="1" key="1">
    <citation type="submission" date="2019-12" db="EMBL/GenBank/DDBJ databases">
        <title>Genome sequencing and annotation of Brassica cretica.</title>
        <authorList>
            <person name="Studholme D.J."/>
            <person name="Sarris P.F."/>
        </authorList>
    </citation>
    <scope>NUCLEOTIDE SEQUENCE</scope>
    <source>
        <strain evidence="1">PFS-102/07</strain>
        <tissue evidence="1">Leaf</tissue>
    </source>
</reference>
<accession>A0A8S9I413</accession>
<protein>
    <submittedName>
        <fullName evidence="1">Uncharacterized protein</fullName>
    </submittedName>
</protein>
<organism evidence="1">
    <name type="scientific">Brassica cretica</name>
    <name type="common">Mustard</name>
    <dbReference type="NCBI Taxonomy" id="69181"/>
    <lineage>
        <taxon>Eukaryota</taxon>
        <taxon>Viridiplantae</taxon>
        <taxon>Streptophyta</taxon>
        <taxon>Embryophyta</taxon>
        <taxon>Tracheophyta</taxon>
        <taxon>Spermatophyta</taxon>
        <taxon>Magnoliopsida</taxon>
        <taxon>eudicotyledons</taxon>
        <taxon>Gunneridae</taxon>
        <taxon>Pentapetalae</taxon>
        <taxon>rosids</taxon>
        <taxon>malvids</taxon>
        <taxon>Brassicales</taxon>
        <taxon>Brassicaceae</taxon>
        <taxon>Brassiceae</taxon>
        <taxon>Brassica</taxon>
    </lineage>
</organism>
<sequence length="241" mass="27359">MWLGIIAILEDNQIGEREEKKQGPGKVLFKNQTVAGRSMMKKLVQGFVLPHKRTSPEAAKASIRAHPNHDTFMDQSSQATVADSALGLIKPSTVQDGMEGNHPDMLESGFVAVLSCLLMRRMMYATGGGPKHIWFSIWFGLVVLDYGHMWHKSASQQTLQMGRDNDNRCSLCYFDAVSCYHSSLSITNILPVGHLVFVQYYKLRNVLRYWSIWDVFIGTVDAVDAFDPYFVKCEEDQIKYW</sequence>
<dbReference type="EMBL" id="QGKY02001250">
    <property type="protein sequence ID" value="KAF2564282.1"/>
    <property type="molecule type" value="Genomic_DNA"/>
</dbReference>
<dbReference type="AlphaFoldDB" id="A0A8S9I413"/>
<proteinExistence type="predicted"/>
<name>A0A8S9I413_BRACR</name>